<dbReference type="InterPro" id="IPR036271">
    <property type="entry name" value="Tet_transcr_reg_TetR-rel_C_sf"/>
</dbReference>
<reference evidence="6 7" key="1">
    <citation type="submission" date="2019-01" db="EMBL/GenBank/DDBJ databases">
        <title>Draft genome sequence of Cellulomonas takizawaensis strain TKZ-21.</title>
        <authorList>
            <person name="Yamamura H."/>
            <person name="Hayashi T."/>
            <person name="Hamada M."/>
            <person name="Serisawa Y."/>
            <person name="Matsuyama K."/>
            <person name="Nakagawa Y."/>
            <person name="Otoguro M."/>
            <person name="Yanagida F."/>
            <person name="Hayakawa M."/>
        </authorList>
    </citation>
    <scope>NUCLEOTIDE SEQUENCE [LARGE SCALE GENOMIC DNA]</scope>
    <source>
        <strain evidence="6 7">NBRC12680</strain>
    </source>
</reference>
<dbReference type="Pfam" id="PF00440">
    <property type="entry name" value="TetR_N"/>
    <property type="match status" value="1"/>
</dbReference>
<keyword evidence="2 4" id="KW-0238">DNA-binding</keyword>
<name>A0A402DTX4_9CELL</name>
<evidence type="ECO:0000259" key="5">
    <source>
        <dbReference type="PROSITE" id="PS50977"/>
    </source>
</evidence>
<keyword evidence="7" id="KW-1185">Reference proteome</keyword>
<dbReference type="PANTHER" id="PTHR30055:SF234">
    <property type="entry name" value="HTH-TYPE TRANSCRIPTIONAL REGULATOR BETI"/>
    <property type="match status" value="1"/>
</dbReference>
<dbReference type="GO" id="GO:0003700">
    <property type="term" value="F:DNA-binding transcription factor activity"/>
    <property type="evidence" value="ECO:0007669"/>
    <property type="project" value="TreeGrafter"/>
</dbReference>
<comment type="caution">
    <text evidence="6">The sequence shown here is derived from an EMBL/GenBank/DDBJ whole genome shotgun (WGS) entry which is preliminary data.</text>
</comment>
<dbReference type="AlphaFoldDB" id="A0A402DTX4"/>
<organism evidence="6 7">
    <name type="scientific">Cellulomonas biazotea</name>
    <dbReference type="NCBI Taxonomy" id="1709"/>
    <lineage>
        <taxon>Bacteria</taxon>
        <taxon>Bacillati</taxon>
        <taxon>Actinomycetota</taxon>
        <taxon>Actinomycetes</taxon>
        <taxon>Micrococcales</taxon>
        <taxon>Cellulomonadaceae</taxon>
        <taxon>Cellulomonas</taxon>
    </lineage>
</organism>
<evidence type="ECO:0000256" key="2">
    <source>
        <dbReference type="ARBA" id="ARBA00023125"/>
    </source>
</evidence>
<proteinExistence type="predicted"/>
<dbReference type="SUPFAM" id="SSF48498">
    <property type="entry name" value="Tetracyclin repressor-like, C-terminal domain"/>
    <property type="match status" value="1"/>
</dbReference>
<keyword evidence="1" id="KW-0805">Transcription regulation</keyword>
<keyword evidence="3" id="KW-0804">Transcription</keyword>
<evidence type="ECO:0000313" key="7">
    <source>
        <dbReference type="Proteomes" id="UP000289954"/>
    </source>
</evidence>
<dbReference type="InterPro" id="IPR050109">
    <property type="entry name" value="HTH-type_TetR-like_transc_reg"/>
</dbReference>
<comment type="caution">
    <text evidence="4">Lacks conserved residue(s) required for the propagation of feature annotation.</text>
</comment>
<protein>
    <recommendedName>
        <fullName evidence="5">HTH tetR-type domain-containing protein</fullName>
    </recommendedName>
</protein>
<feature type="domain" description="HTH tetR-type" evidence="5">
    <location>
        <begin position="1"/>
        <end position="37"/>
    </location>
</feature>
<dbReference type="InterPro" id="IPR049445">
    <property type="entry name" value="TetR_SbtR-like_C"/>
</dbReference>
<dbReference type="Proteomes" id="UP000289954">
    <property type="component" value="Unassembled WGS sequence"/>
</dbReference>
<sequence>MADIAAAAGLGRVTVYGHFASRALLVEAVVQRALTAADAALADVDLTGDAAGAFERLVEATWQVTSRTGRLLVAAEKALPAETVRAAHQGGLEDRVRGLLAAAQRDGAVRADLSVDWLTAVLHAVLHTAATEVDAGRLTAQDAPSTITRTMLAVLAPDSGARGARR</sequence>
<evidence type="ECO:0000256" key="1">
    <source>
        <dbReference type="ARBA" id="ARBA00023015"/>
    </source>
</evidence>
<dbReference type="Pfam" id="PF21597">
    <property type="entry name" value="TetR_C_43"/>
    <property type="match status" value="1"/>
</dbReference>
<gene>
    <name evidence="6" type="ORF">CBZ_26080</name>
</gene>
<dbReference type="InterPro" id="IPR001647">
    <property type="entry name" value="HTH_TetR"/>
</dbReference>
<dbReference type="GO" id="GO:0000976">
    <property type="term" value="F:transcription cis-regulatory region binding"/>
    <property type="evidence" value="ECO:0007669"/>
    <property type="project" value="TreeGrafter"/>
</dbReference>
<evidence type="ECO:0000313" key="6">
    <source>
        <dbReference type="EMBL" id="GCE77552.1"/>
    </source>
</evidence>
<evidence type="ECO:0000256" key="4">
    <source>
        <dbReference type="PROSITE-ProRule" id="PRU00335"/>
    </source>
</evidence>
<evidence type="ECO:0000256" key="3">
    <source>
        <dbReference type="ARBA" id="ARBA00023163"/>
    </source>
</evidence>
<dbReference type="SUPFAM" id="SSF46689">
    <property type="entry name" value="Homeodomain-like"/>
    <property type="match status" value="1"/>
</dbReference>
<dbReference type="Gene3D" id="1.10.357.10">
    <property type="entry name" value="Tetracycline Repressor, domain 2"/>
    <property type="match status" value="1"/>
</dbReference>
<accession>A0A402DTX4</accession>
<dbReference type="PROSITE" id="PS50977">
    <property type="entry name" value="HTH_TETR_2"/>
    <property type="match status" value="1"/>
</dbReference>
<dbReference type="InterPro" id="IPR009057">
    <property type="entry name" value="Homeodomain-like_sf"/>
</dbReference>
<dbReference type="PANTHER" id="PTHR30055">
    <property type="entry name" value="HTH-TYPE TRANSCRIPTIONAL REGULATOR RUTR"/>
    <property type="match status" value="1"/>
</dbReference>
<dbReference type="EMBL" id="BIMR01000227">
    <property type="protein sequence ID" value="GCE77552.1"/>
    <property type="molecule type" value="Genomic_DNA"/>
</dbReference>